<dbReference type="EMBL" id="JBHSCZ010000004">
    <property type="protein sequence ID" value="MFC4263840.1"/>
    <property type="molecule type" value="Genomic_DNA"/>
</dbReference>
<dbReference type="SUPFAM" id="SSF56349">
    <property type="entry name" value="DNA breaking-rejoining enzymes"/>
    <property type="match status" value="1"/>
</dbReference>
<keyword evidence="4" id="KW-1185">Reference proteome</keyword>
<dbReference type="InterPro" id="IPR050090">
    <property type="entry name" value="Tyrosine_recombinase_XerCD"/>
</dbReference>
<evidence type="ECO:0000256" key="1">
    <source>
        <dbReference type="ARBA" id="ARBA00023172"/>
    </source>
</evidence>
<name>A0ABV8QUB6_9BACT</name>
<dbReference type="PROSITE" id="PS51898">
    <property type="entry name" value="TYR_RECOMBINASE"/>
    <property type="match status" value="1"/>
</dbReference>
<proteinExistence type="predicted"/>
<evidence type="ECO:0000313" key="4">
    <source>
        <dbReference type="Proteomes" id="UP001595907"/>
    </source>
</evidence>
<dbReference type="PANTHER" id="PTHR30349">
    <property type="entry name" value="PHAGE INTEGRASE-RELATED"/>
    <property type="match status" value="1"/>
</dbReference>
<keyword evidence="1" id="KW-0233">DNA recombination</keyword>
<dbReference type="InterPro" id="IPR002104">
    <property type="entry name" value="Integrase_catalytic"/>
</dbReference>
<dbReference type="Gene3D" id="1.10.443.10">
    <property type="entry name" value="Intergrase catalytic core"/>
    <property type="match status" value="1"/>
</dbReference>
<gene>
    <name evidence="3" type="ORF">ACFOWM_13165</name>
</gene>
<accession>A0ABV8QUB6</accession>
<comment type="caution">
    <text evidence="3">The sequence shown here is derived from an EMBL/GenBank/DDBJ whole genome shotgun (WGS) entry which is preliminary data.</text>
</comment>
<evidence type="ECO:0000313" key="3">
    <source>
        <dbReference type="EMBL" id="MFC4263840.1"/>
    </source>
</evidence>
<feature type="domain" description="Tyr recombinase" evidence="2">
    <location>
        <begin position="111"/>
        <end position="296"/>
    </location>
</feature>
<dbReference type="RefSeq" id="WP_379710915.1">
    <property type="nucleotide sequence ID" value="NZ_JBHSCZ010000004.1"/>
</dbReference>
<dbReference type="Pfam" id="PF00589">
    <property type="entry name" value="Phage_integrase"/>
    <property type="match status" value="1"/>
</dbReference>
<dbReference type="InterPro" id="IPR013762">
    <property type="entry name" value="Integrase-like_cat_sf"/>
</dbReference>
<sequence length="316" mass="36260">MTITQQACQKVPGFENFYNKFLRRMCIDDRADSTSKNYGRSLAHLALHYLIIPIHLSLDEIQDYLYLIKPKVDGASYSNFKFTVCALRYVYRMEGLDELRIQLPVLKKGRKLPIVLSKQEITAMMNCACLMKHRVLIALLYGCGLRCSEVRNIKVYDIDLERAVVHIRQAKGRKDRYVPLGTNLTTILEKYIRLFKPTDWLFTGSRWANNTSRFFSVYEHQYGQRSVQWAVARAAQLAGVKKHINVHSLRHTYATHLLEDGVNILTIKELLGHANVKTTMIYLHVAQINHSKSCSPLDSLKGLKVIGSVQASLNFE</sequence>
<evidence type="ECO:0000259" key="2">
    <source>
        <dbReference type="PROSITE" id="PS51898"/>
    </source>
</evidence>
<reference evidence="4" key="1">
    <citation type="journal article" date="2019" name="Int. J. Syst. Evol. Microbiol.">
        <title>The Global Catalogue of Microorganisms (GCM) 10K type strain sequencing project: providing services to taxonomists for standard genome sequencing and annotation.</title>
        <authorList>
            <consortium name="The Broad Institute Genomics Platform"/>
            <consortium name="The Broad Institute Genome Sequencing Center for Infectious Disease"/>
            <person name="Wu L."/>
            <person name="Ma J."/>
        </authorList>
    </citation>
    <scope>NUCLEOTIDE SEQUENCE [LARGE SCALE GENOMIC DNA]</scope>
    <source>
        <strain evidence="4">CECT 8289</strain>
    </source>
</reference>
<protein>
    <submittedName>
        <fullName evidence="3">Tyrosine-type recombinase/integrase</fullName>
    </submittedName>
</protein>
<organism evidence="3 4">
    <name type="scientific">Ferruginibacter yonginensis</name>
    <dbReference type="NCBI Taxonomy" id="1310416"/>
    <lineage>
        <taxon>Bacteria</taxon>
        <taxon>Pseudomonadati</taxon>
        <taxon>Bacteroidota</taxon>
        <taxon>Chitinophagia</taxon>
        <taxon>Chitinophagales</taxon>
        <taxon>Chitinophagaceae</taxon>
        <taxon>Ferruginibacter</taxon>
    </lineage>
</organism>
<dbReference type="Proteomes" id="UP001595907">
    <property type="component" value="Unassembled WGS sequence"/>
</dbReference>
<dbReference type="InterPro" id="IPR011010">
    <property type="entry name" value="DNA_brk_join_enz"/>
</dbReference>
<dbReference type="PANTHER" id="PTHR30349:SF64">
    <property type="entry name" value="PROPHAGE INTEGRASE INTD-RELATED"/>
    <property type="match status" value="1"/>
</dbReference>